<evidence type="ECO:0000256" key="3">
    <source>
        <dbReference type="ARBA" id="ARBA00022771"/>
    </source>
</evidence>
<dbReference type="GO" id="GO:0030627">
    <property type="term" value="F:pre-mRNA 5'-splice site binding"/>
    <property type="evidence" value="ECO:0007669"/>
    <property type="project" value="InterPro"/>
</dbReference>
<keyword evidence="7 9" id="KW-0687">Ribonucleoprotein</keyword>
<evidence type="ECO:0000259" key="12">
    <source>
        <dbReference type="PROSITE" id="PS50171"/>
    </source>
</evidence>
<evidence type="ECO:0000256" key="5">
    <source>
        <dbReference type="ARBA" id="ARBA00022884"/>
    </source>
</evidence>
<dbReference type="Pfam" id="PF06220">
    <property type="entry name" value="zf-U1"/>
    <property type="match status" value="1"/>
</dbReference>
<dbReference type="Gene3D" id="3.30.160.60">
    <property type="entry name" value="Classic Zinc Finger"/>
    <property type="match status" value="1"/>
</dbReference>
<dbReference type="Proteomes" id="UP000282613">
    <property type="component" value="Unassembled WGS sequence"/>
</dbReference>
<dbReference type="GO" id="GO:0030619">
    <property type="term" value="F:U1 snRNA binding"/>
    <property type="evidence" value="ECO:0007669"/>
    <property type="project" value="UniProtKB-UniRule"/>
</dbReference>
<dbReference type="STRING" id="60517.A0A0R3W3L4"/>
<dbReference type="InterPro" id="IPR000690">
    <property type="entry name" value="Matrin/U1-C_Znf_C2H2"/>
</dbReference>
<evidence type="ECO:0000256" key="2">
    <source>
        <dbReference type="ARBA" id="ARBA00022723"/>
    </source>
</evidence>
<keyword evidence="2 9" id="KW-0479">Metal-binding</keyword>
<accession>A0A0R3W3L4</accession>
<dbReference type="OrthoDB" id="76567at2759"/>
<feature type="compositionally biased region" description="Pro residues" evidence="11">
    <location>
        <begin position="106"/>
        <end position="122"/>
    </location>
</feature>
<comment type="subunit">
    <text evidence="8">Component of the U1 snRNP. The U1 snRNP is composed of the U1 snRNA and the 7 core Sm proteins SNRPB, SNRPD1, SNRPD2, SNRPD3, SNRPE, SNRPF and SNRPG that assemble in a heptameric protein ring on the Sm site of the small nuclear RNA to form the core snRNP, and at least 3 U1 snRNP-specific proteins SNRNP70/U1-70K, SNRPA/U1-A and SNRPC/U1-C. SNRPC/U1-C interacts with U1 snRNA and the 5' splice-site region of the pre-mRNA. Interacts (via N-terminus) with TIA1 (via C-terminus); thereby promoting spliceosomal U1 snRNP recruitment to 5' splice sites.</text>
</comment>
<evidence type="ECO:0000256" key="10">
    <source>
        <dbReference type="PIRNR" id="PIRNR037969"/>
    </source>
</evidence>
<dbReference type="AlphaFoldDB" id="A0A0R3W3L4"/>
<dbReference type="SUPFAM" id="SSF57667">
    <property type="entry name" value="beta-beta-alpha zinc fingers"/>
    <property type="match status" value="1"/>
</dbReference>
<evidence type="ECO:0000313" key="14">
    <source>
        <dbReference type="Proteomes" id="UP000282613"/>
    </source>
</evidence>
<dbReference type="GO" id="GO:0000387">
    <property type="term" value="P:spliceosomal snRNP assembly"/>
    <property type="evidence" value="ECO:0007669"/>
    <property type="project" value="UniProtKB-UniRule"/>
</dbReference>
<evidence type="ECO:0000256" key="11">
    <source>
        <dbReference type="SAM" id="MobiDB-lite"/>
    </source>
</evidence>
<dbReference type="FunFam" id="3.30.160.60:FF:000059">
    <property type="entry name" value="U1 small nuclear ribonucleoprotein C"/>
    <property type="match status" value="1"/>
</dbReference>
<dbReference type="GO" id="GO:0000243">
    <property type="term" value="C:commitment complex"/>
    <property type="evidence" value="ECO:0007669"/>
    <property type="project" value="UniProtKB-UniRule"/>
</dbReference>
<keyword evidence="14" id="KW-1185">Reference proteome</keyword>
<feature type="region of interest" description="Disordered" evidence="11">
    <location>
        <begin position="91"/>
        <end position="135"/>
    </location>
</feature>
<proteinExistence type="inferred from homology"/>
<keyword evidence="5 9" id="KW-0694">RNA-binding</keyword>
<comment type="subunit">
    <text evidence="9">U1 snRNP is composed of the 7 core Sm proteins B/B', D1, D2, D3, E, F and G that assemble in a heptameric protein ring on the Sm site of the small nuclear RNA to form the core snRNP, and at least 3 U1 snRNP-specific proteins U1-70K, U1-A and U1-C. U1-C interacts with U1 snRNA and the 5' splice-site region of the pre-mRNA.</text>
</comment>
<dbReference type="InterPro" id="IPR003604">
    <property type="entry name" value="Matrin/U1-like-C_Znf_C2H2"/>
</dbReference>
<protein>
    <recommendedName>
        <fullName evidence="9 10">U1 small nuclear ribonucleoprotein C</fullName>
        <shortName evidence="9 10">U1 snRNP C</shortName>
        <shortName evidence="9 10">U1-C</shortName>
        <shortName evidence="9 10">U1C</shortName>
    </recommendedName>
</protein>
<gene>
    <name evidence="13" type="ORF">TASK_LOCUS4520</name>
</gene>
<reference evidence="15" key="1">
    <citation type="submission" date="2017-02" db="UniProtKB">
        <authorList>
            <consortium name="WormBaseParasite"/>
        </authorList>
    </citation>
    <scope>IDENTIFICATION</scope>
</reference>
<feature type="domain" description="Matrin-type" evidence="12">
    <location>
        <begin position="4"/>
        <end position="36"/>
    </location>
</feature>
<reference evidence="13 14" key="2">
    <citation type="submission" date="2018-11" db="EMBL/GenBank/DDBJ databases">
        <authorList>
            <consortium name="Pathogen Informatics"/>
        </authorList>
    </citation>
    <scope>NUCLEOTIDE SEQUENCE [LARGE SCALE GENOMIC DNA]</scope>
</reference>
<dbReference type="PANTHER" id="PTHR31148">
    <property type="entry name" value="U1 SMALL NUCLEAR RIBONUCLEOPROTEIN C"/>
    <property type="match status" value="1"/>
</dbReference>
<organism evidence="15">
    <name type="scientific">Taenia asiatica</name>
    <name type="common">Asian tapeworm</name>
    <dbReference type="NCBI Taxonomy" id="60517"/>
    <lineage>
        <taxon>Eukaryota</taxon>
        <taxon>Metazoa</taxon>
        <taxon>Spiralia</taxon>
        <taxon>Lophotrochozoa</taxon>
        <taxon>Platyhelminthes</taxon>
        <taxon>Cestoda</taxon>
        <taxon>Eucestoda</taxon>
        <taxon>Cyclophyllidea</taxon>
        <taxon>Taeniidae</taxon>
        <taxon>Taenia</taxon>
    </lineage>
</organism>
<dbReference type="PIRSF" id="PIRSF037969">
    <property type="entry name" value="U1_snRNP-C"/>
    <property type="match status" value="1"/>
</dbReference>
<dbReference type="InterPro" id="IPR036236">
    <property type="entry name" value="Znf_C2H2_sf"/>
</dbReference>
<evidence type="ECO:0000256" key="6">
    <source>
        <dbReference type="ARBA" id="ARBA00023242"/>
    </source>
</evidence>
<dbReference type="SMART" id="SM00451">
    <property type="entry name" value="ZnF_U1"/>
    <property type="match status" value="1"/>
</dbReference>
<dbReference type="GO" id="GO:0005685">
    <property type="term" value="C:U1 snRNP"/>
    <property type="evidence" value="ECO:0007669"/>
    <property type="project" value="UniProtKB-UniRule"/>
</dbReference>
<evidence type="ECO:0000256" key="9">
    <source>
        <dbReference type="HAMAP-Rule" id="MF_03153"/>
    </source>
</evidence>
<dbReference type="HAMAP" id="MF_03153">
    <property type="entry name" value="U1_C"/>
    <property type="match status" value="1"/>
</dbReference>
<sequence length="135" mass="15250">MPKYYCDYCDKFLTHDSPSVRKTHCTGRTHKNSVREYYQKWLEEQVQKLVDHACRYSPYFLLTTQLRHTGKGRCPLPCLVFPPMMPAPPMGMRPPIGPQNVMPGVGVPPGPPIPPTWAPPRPAAGMMPPQRGPIQ</sequence>
<dbReference type="InterPro" id="IPR013085">
    <property type="entry name" value="U1-CZ_Znf_C2H2"/>
</dbReference>
<dbReference type="GO" id="GO:0000395">
    <property type="term" value="P:mRNA 5'-splice site recognition"/>
    <property type="evidence" value="ECO:0007669"/>
    <property type="project" value="UniProtKB-UniRule"/>
</dbReference>
<dbReference type="EMBL" id="UYRS01018353">
    <property type="protein sequence ID" value="VDK33563.1"/>
    <property type="molecule type" value="Genomic_DNA"/>
</dbReference>
<dbReference type="PROSITE" id="PS50171">
    <property type="entry name" value="ZF_MATRIN"/>
    <property type="match status" value="1"/>
</dbReference>
<evidence type="ECO:0000256" key="8">
    <source>
        <dbReference type="ARBA" id="ARBA00046357"/>
    </source>
</evidence>
<evidence type="ECO:0000256" key="1">
    <source>
        <dbReference type="ARBA" id="ARBA00004123"/>
    </source>
</evidence>
<evidence type="ECO:0000313" key="15">
    <source>
        <dbReference type="WBParaSite" id="TASK_0000451901-mRNA-1"/>
    </source>
</evidence>
<dbReference type="GO" id="GO:0008270">
    <property type="term" value="F:zinc ion binding"/>
    <property type="evidence" value="ECO:0007669"/>
    <property type="project" value="UniProtKB-UniRule"/>
</dbReference>
<comment type="function">
    <text evidence="10">Component of the U1 snRNP, which is essential for recognition of the pre-mRNA 5' splice-site and the subsequent assembly of the spliceosome. U1-C is directly involved in initial 5' splice-site recognition for both constitutive and regulated alternative splicing. The interaction with the 5' splice-site seems to precede base-pairing between the pre-mRNA and the U1 snRNA.</text>
</comment>
<keyword evidence="3 9" id="KW-0863">Zinc-finger</keyword>
<comment type="subcellular location">
    <subcellularLocation>
        <location evidence="1 9 10">Nucleus</location>
    </subcellularLocation>
</comment>
<keyword evidence="6 9" id="KW-0539">Nucleus</keyword>
<evidence type="ECO:0000256" key="4">
    <source>
        <dbReference type="ARBA" id="ARBA00022833"/>
    </source>
</evidence>
<dbReference type="GO" id="GO:0071004">
    <property type="term" value="C:U2-type prespliceosome"/>
    <property type="evidence" value="ECO:0007669"/>
    <property type="project" value="UniProtKB-UniRule"/>
</dbReference>
<dbReference type="PANTHER" id="PTHR31148:SF1">
    <property type="entry name" value="U1 SMALL NUCLEAR RIBONUCLEOPROTEIN C"/>
    <property type="match status" value="1"/>
</dbReference>
<dbReference type="WBParaSite" id="TASK_0000451901-mRNA-1">
    <property type="protein sequence ID" value="TASK_0000451901-mRNA-1"/>
    <property type="gene ID" value="TASK_0000451901"/>
</dbReference>
<comment type="similarity">
    <text evidence="9 10">Belongs to the U1 small nuclear ribonucleoprotein C family.</text>
</comment>
<keyword evidence="4 9" id="KW-0862">Zinc</keyword>
<name>A0A0R3W3L4_TAEAS</name>
<dbReference type="GO" id="GO:0003729">
    <property type="term" value="F:mRNA binding"/>
    <property type="evidence" value="ECO:0007669"/>
    <property type="project" value="UniProtKB-UniRule"/>
</dbReference>
<dbReference type="InterPro" id="IPR017340">
    <property type="entry name" value="U1_snRNP-C"/>
</dbReference>
<evidence type="ECO:0000313" key="13">
    <source>
        <dbReference type="EMBL" id="VDK33563.1"/>
    </source>
</evidence>
<evidence type="ECO:0000256" key="7">
    <source>
        <dbReference type="ARBA" id="ARBA00023274"/>
    </source>
</evidence>
<comment type="function">
    <text evidence="9">Component of the spliceosomal U1 snRNP, which is essential for recognition of the pre-mRNA 5' splice-site and the subsequent assembly of the spliceosome. U1-C is directly involved in initial 5' splice-site recognition for both constitutive and regulated alternative splicing. The interaction with the 5' splice-site seems to precede base-pairing between the pre-mRNA and the U1 snRNA. Stimulates commitment or early (E) complex formation by stabilizing the base pairing of the 5' end of the U1 snRNA and the 5' splice-site region.</text>
</comment>